<dbReference type="GO" id="GO:0005576">
    <property type="term" value="C:extracellular region"/>
    <property type="evidence" value="ECO:0007669"/>
    <property type="project" value="UniProtKB-SubCell"/>
</dbReference>
<evidence type="ECO:0000256" key="7">
    <source>
        <dbReference type="SAM" id="SignalP"/>
    </source>
</evidence>
<feature type="signal peptide" evidence="7">
    <location>
        <begin position="1"/>
        <end position="28"/>
    </location>
</feature>
<dbReference type="InterPro" id="IPR002200">
    <property type="entry name" value="Elicitin"/>
</dbReference>
<comment type="function">
    <text evidence="6">Induces local and distal defense responses (incompatible hypersensitive reaction) in plants from the solanaceae and cruciferae families. Elicits leaf necrosis and causes the accumulation of pathogenesis-related proteins. Might interact with the lipidic molecules of the plasma membrane.</text>
</comment>
<reference evidence="8" key="1">
    <citation type="submission" date="2013-12" db="EMBL/GenBank/DDBJ databases">
        <title>The Genome Sequence of Aphanomyces invadans NJM9701.</title>
        <authorList>
            <consortium name="The Broad Institute Genomics Platform"/>
            <person name="Russ C."/>
            <person name="Tyler B."/>
            <person name="van West P."/>
            <person name="Dieguez-Uribeondo J."/>
            <person name="Young S.K."/>
            <person name="Zeng Q."/>
            <person name="Gargeya S."/>
            <person name="Fitzgerald M."/>
            <person name="Abouelleil A."/>
            <person name="Alvarado L."/>
            <person name="Chapman S.B."/>
            <person name="Gainer-Dewar J."/>
            <person name="Goldberg J."/>
            <person name="Griggs A."/>
            <person name="Gujja S."/>
            <person name="Hansen M."/>
            <person name="Howarth C."/>
            <person name="Imamovic A."/>
            <person name="Ireland A."/>
            <person name="Larimer J."/>
            <person name="McCowan C."/>
            <person name="Murphy C."/>
            <person name="Pearson M."/>
            <person name="Poon T.W."/>
            <person name="Priest M."/>
            <person name="Roberts A."/>
            <person name="Saif S."/>
            <person name="Shea T."/>
            <person name="Sykes S."/>
            <person name="Wortman J."/>
            <person name="Nusbaum C."/>
            <person name="Birren B."/>
        </authorList>
    </citation>
    <scope>NUCLEOTIDE SEQUENCE [LARGE SCALE GENOMIC DNA]</scope>
    <source>
        <strain evidence="8">NJM9701</strain>
    </source>
</reference>
<organism evidence="8">
    <name type="scientific">Aphanomyces invadans</name>
    <dbReference type="NCBI Taxonomy" id="157072"/>
    <lineage>
        <taxon>Eukaryota</taxon>
        <taxon>Sar</taxon>
        <taxon>Stramenopiles</taxon>
        <taxon>Oomycota</taxon>
        <taxon>Saprolegniomycetes</taxon>
        <taxon>Saprolegniales</taxon>
        <taxon>Verrucalvaceae</taxon>
        <taxon>Aphanomyces</taxon>
    </lineage>
</organism>
<evidence type="ECO:0000256" key="1">
    <source>
        <dbReference type="ARBA" id="ARBA00004613"/>
    </source>
</evidence>
<comment type="similarity">
    <text evidence="2 6">Belongs to the elicitin family.</text>
</comment>
<dbReference type="VEuPathDB" id="FungiDB:H310_10206"/>
<evidence type="ECO:0000256" key="4">
    <source>
        <dbReference type="ARBA" id="ARBA00022978"/>
    </source>
</evidence>
<evidence type="ECO:0000256" key="6">
    <source>
        <dbReference type="RuleBase" id="RU368111"/>
    </source>
</evidence>
<dbReference type="InterPro" id="IPR036470">
    <property type="entry name" value="Elicitin_sf"/>
</dbReference>
<dbReference type="GO" id="GO:0052040">
    <property type="term" value="P:symbiont-mediated perturbation of host programmed cell death"/>
    <property type="evidence" value="ECO:0007669"/>
    <property type="project" value="UniProtKB-UniRule"/>
</dbReference>
<keyword evidence="4 6" id="KW-0928">Hypersensitive response elicitation</keyword>
<comment type="subcellular location">
    <subcellularLocation>
        <location evidence="1 6">Secreted</location>
    </subcellularLocation>
</comment>
<evidence type="ECO:0000256" key="3">
    <source>
        <dbReference type="ARBA" id="ARBA00022525"/>
    </source>
</evidence>
<dbReference type="Pfam" id="PF00964">
    <property type="entry name" value="Elicitin"/>
    <property type="match status" value="1"/>
</dbReference>
<keyword evidence="7" id="KW-0732">Signal</keyword>
<evidence type="ECO:0000256" key="2">
    <source>
        <dbReference type="ARBA" id="ARBA00009544"/>
    </source>
</evidence>
<keyword evidence="5 6" id="KW-1015">Disulfide bond</keyword>
<keyword evidence="3 6" id="KW-0964">Secreted</keyword>
<accession>A0A024TR47</accession>
<gene>
    <name evidence="8" type="ORF">H310_10206</name>
</gene>
<protein>
    <recommendedName>
        <fullName evidence="6">Elicitin</fullName>
    </recommendedName>
</protein>
<dbReference type="AlphaFoldDB" id="A0A024TR47"/>
<proteinExistence type="inferred from homology"/>
<feature type="chain" id="PRO_5001534571" description="Elicitin" evidence="7">
    <location>
        <begin position="29"/>
        <end position="134"/>
    </location>
</feature>
<sequence length="134" mass="14774">MSRQVPRPRRLTLVVFVVLVLVAAIAHGDIPPCKPNMLEKVLAPTYSNPAHQLCMKDSGMDSKVFLSAEFSPTLAQLGAFFKSESCRATFQLIVDAIKNDLPTCMYSTAMSSTQLGNLTFDHLRTLYTAYMASL</sequence>
<dbReference type="OrthoDB" id="10389592at2759"/>
<dbReference type="Gene3D" id="1.10.239.10">
    <property type="entry name" value="Elicitin domain"/>
    <property type="match status" value="1"/>
</dbReference>
<evidence type="ECO:0000313" key="8">
    <source>
        <dbReference type="EMBL" id="ETV96454.1"/>
    </source>
</evidence>
<dbReference type="RefSeq" id="XP_008874717.1">
    <property type="nucleotide sequence ID" value="XM_008876495.1"/>
</dbReference>
<dbReference type="EMBL" id="KI913976">
    <property type="protein sequence ID" value="ETV96454.1"/>
    <property type="molecule type" value="Genomic_DNA"/>
</dbReference>
<name>A0A024TR47_9STRA</name>
<evidence type="ECO:0000256" key="5">
    <source>
        <dbReference type="ARBA" id="ARBA00023157"/>
    </source>
</evidence>
<dbReference type="GeneID" id="20087256"/>
<dbReference type="SUPFAM" id="SSF48647">
    <property type="entry name" value="Fungal elicitin"/>
    <property type="match status" value="1"/>
</dbReference>